<dbReference type="EMBL" id="JAGSYN010000121">
    <property type="protein sequence ID" value="KAG7663713.1"/>
    <property type="molecule type" value="Genomic_DNA"/>
</dbReference>
<evidence type="ECO:0000256" key="10">
    <source>
        <dbReference type="SAM" id="Phobius"/>
    </source>
</evidence>
<dbReference type="PANTHER" id="PTHR31068">
    <property type="entry name" value="MITOCHONDRIAL DISTRIBUTION AND MORPHOLOGY PROTEIN 31"/>
    <property type="match status" value="1"/>
</dbReference>
<evidence type="ECO:0000256" key="3">
    <source>
        <dbReference type="ARBA" id="ARBA00022692"/>
    </source>
</evidence>
<feature type="transmembrane region" description="Helical" evidence="10">
    <location>
        <begin position="134"/>
        <end position="165"/>
    </location>
</feature>
<organism evidence="11 12">
    <name type="scientific">[Candida] subhashii</name>
    <dbReference type="NCBI Taxonomy" id="561895"/>
    <lineage>
        <taxon>Eukaryota</taxon>
        <taxon>Fungi</taxon>
        <taxon>Dikarya</taxon>
        <taxon>Ascomycota</taxon>
        <taxon>Saccharomycotina</taxon>
        <taxon>Pichiomycetes</taxon>
        <taxon>Debaryomycetaceae</taxon>
        <taxon>Spathaspora</taxon>
    </lineage>
</organism>
<name>A0A8J5QNT6_9ASCO</name>
<keyword evidence="5" id="KW-0809">Transit peptide</keyword>
<dbReference type="RefSeq" id="XP_049263945.1">
    <property type="nucleotide sequence ID" value="XM_049406549.1"/>
</dbReference>
<evidence type="ECO:0000256" key="8">
    <source>
        <dbReference type="ARBA" id="ARBA00023136"/>
    </source>
</evidence>
<evidence type="ECO:0000256" key="6">
    <source>
        <dbReference type="ARBA" id="ARBA00022989"/>
    </source>
</evidence>
<dbReference type="Pfam" id="PF08118">
    <property type="entry name" value="MDM31_MDM32"/>
    <property type="match status" value="2"/>
</dbReference>
<keyword evidence="7" id="KW-0496">Mitochondrion</keyword>
<keyword evidence="12" id="KW-1185">Reference proteome</keyword>
<evidence type="ECO:0000313" key="12">
    <source>
        <dbReference type="Proteomes" id="UP000694255"/>
    </source>
</evidence>
<keyword evidence="4" id="KW-0999">Mitochondrion inner membrane</keyword>
<keyword evidence="6 10" id="KW-1133">Transmembrane helix</keyword>
<comment type="function">
    <text evidence="9">Involved in the organization of the mitochondrial membranes and the global structure of the mitochondria. Also required for mitochondrial distribution and mobility as well as for the maintenance of mitochondrial DNA nucleoids structures.</text>
</comment>
<evidence type="ECO:0000256" key="5">
    <source>
        <dbReference type="ARBA" id="ARBA00022946"/>
    </source>
</evidence>
<evidence type="ECO:0000256" key="1">
    <source>
        <dbReference type="ARBA" id="ARBA00004273"/>
    </source>
</evidence>
<protein>
    <submittedName>
        <fullName evidence="11">MDM32</fullName>
    </submittedName>
</protein>
<dbReference type="PANTHER" id="PTHR31068:SF0">
    <property type="entry name" value="MITOCHONDRIAL DISTRIBUTION AND MORPHOLOGY PROTEIN 31"/>
    <property type="match status" value="1"/>
</dbReference>
<dbReference type="GO" id="GO:0000001">
    <property type="term" value="P:mitochondrion inheritance"/>
    <property type="evidence" value="ECO:0007669"/>
    <property type="project" value="InterPro"/>
</dbReference>
<sequence>MISQSLIRSSSSSLVASDRILLNRLIKPVSILSRHTIAGNAFATTTYLAFRQFAPEYQTIRHFTTVPYRLQNKIPENKSISSNQPSISQKNMELTSLVTKATLLSQANSKLHRMLIHIKWPLLRNTRSTSSWDIASAFISWLVMGNLLWIILGTTTFGLMAMYAIHYSQNLYDTLTDDEKEDKTETRDNSILGYITGSILSFGLGIKIQFEKGSILPELKDGRLRFKNVTVVSDGEDEATAKPALKAKIEAMDVKLSFNKWYEGNGLIYDLEIFGLNGKVHRNEPPKPAPINQQDHIQKHNSNVFSYRHHENIHYQYDMTENDEEMEELSSGPATSFIDSNYQLEHVKIHDSYLEIYDSCDKPLCINIFNCDLPKLRGDRILLDFFNANNASGAINDSMFTIHKRQMDNDELHTFDRTVRFKLDAIDLGAISSANPQSKFNWIINGKAEVVADIRLPNLEDRAEEFQLSQEYKKLSGLVSKFLSGLSSLTHHHPSSDEEGSEQDTSTLLKDAISAIYHTFNNQEHSTPKEQPSSYVMVDVKVKLHDLKASVPKYLPVSNSNNMPFISLTDLRTLIGYINNESQPITINTTVIEKLSGLYNVENLSSTKMFDYIVGDIYEELGKLVKLDERRIIKEKSSMWSHSIASQLLLLGLGVIV</sequence>
<proteinExistence type="inferred from homology"/>
<evidence type="ECO:0000313" key="11">
    <source>
        <dbReference type="EMBL" id="KAG7663713.1"/>
    </source>
</evidence>
<evidence type="ECO:0000256" key="9">
    <source>
        <dbReference type="ARBA" id="ARBA00025191"/>
    </source>
</evidence>
<dbReference type="AlphaFoldDB" id="A0A8J5QNT6"/>
<dbReference type="GeneID" id="73469566"/>
<evidence type="ECO:0000256" key="4">
    <source>
        <dbReference type="ARBA" id="ARBA00022792"/>
    </source>
</evidence>
<reference evidence="11 12" key="1">
    <citation type="journal article" date="2021" name="DNA Res.">
        <title>Genome analysis of Candida subhashii reveals its hybrid nature and dual mitochondrial genome conformations.</title>
        <authorList>
            <person name="Mixao V."/>
            <person name="Hegedusova E."/>
            <person name="Saus E."/>
            <person name="Pryszcz L.P."/>
            <person name="Cillingova A."/>
            <person name="Nosek J."/>
            <person name="Gabaldon T."/>
        </authorList>
    </citation>
    <scope>NUCLEOTIDE SEQUENCE [LARGE SCALE GENOMIC DNA]</scope>
    <source>
        <strain evidence="11 12">CBS 10753</strain>
    </source>
</reference>
<keyword evidence="8 10" id="KW-0472">Membrane</keyword>
<comment type="subcellular location">
    <subcellularLocation>
        <location evidence="1">Mitochondrion inner membrane</location>
    </subcellularLocation>
</comment>
<comment type="similarity">
    <text evidence="2">Belongs to the MDM31/MDM32 family.</text>
</comment>
<evidence type="ECO:0000256" key="7">
    <source>
        <dbReference type="ARBA" id="ARBA00023128"/>
    </source>
</evidence>
<accession>A0A8J5QNT6</accession>
<dbReference type="GO" id="GO:0005743">
    <property type="term" value="C:mitochondrial inner membrane"/>
    <property type="evidence" value="ECO:0007669"/>
    <property type="project" value="UniProtKB-SubCell"/>
</dbReference>
<keyword evidence="3 10" id="KW-0812">Transmembrane</keyword>
<comment type="caution">
    <text evidence="11">The sequence shown here is derived from an EMBL/GenBank/DDBJ whole genome shotgun (WGS) entry which is preliminary data.</text>
</comment>
<dbReference type="InterPro" id="IPR012571">
    <property type="entry name" value="Mdm31/Mdm32"/>
</dbReference>
<dbReference type="Proteomes" id="UP000694255">
    <property type="component" value="Unassembled WGS sequence"/>
</dbReference>
<dbReference type="GO" id="GO:0007005">
    <property type="term" value="P:mitochondrion organization"/>
    <property type="evidence" value="ECO:0007669"/>
    <property type="project" value="InterPro"/>
</dbReference>
<gene>
    <name evidence="11" type="ORF">J8A68_002765</name>
</gene>
<dbReference type="OrthoDB" id="17678at2759"/>
<evidence type="ECO:0000256" key="2">
    <source>
        <dbReference type="ARBA" id="ARBA00005687"/>
    </source>
</evidence>